<comment type="caution">
    <text evidence="1">The sequence shown here is derived from an EMBL/GenBank/DDBJ whole genome shotgun (WGS) entry which is preliminary data.</text>
</comment>
<dbReference type="Proteomes" id="UP001408356">
    <property type="component" value="Unassembled WGS sequence"/>
</dbReference>
<dbReference type="EMBL" id="JARVKF010000396">
    <property type="protein sequence ID" value="KAK9417706.1"/>
    <property type="molecule type" value="Genomic_DNA"/>
</dbReference>
<keyword evidence="2" id="KW-1185">Reference proteome</keyword>
<accession>A0ABR2USZ4</accession>
<evidence type="ECO:0000313" key="1">
    <source>
        <dbReference type="EMBL" id="KAK9417706.1"/>
    </source>
</evidence>
<organism evidence="1 2">
    <name type="scientific">Seiridium unicorne</name>
    <dbReference type="NCBI Taxonomy" id="138068"/>
    <lineage>
        <taxon>Eukaryota</taxon>
        <taxon>Fungi</taxon>
        <taxon>Dikarya</taxon>
        <taxon>Ascomycota</taxon>
        <taxon>Pezizomycotina</taxon>
        <taxon>Sordariomycetes</taxon>
        <taxon>Xylariomycetidae</taxon>
        <taxon>Amphisphaeriales</taxon>
        <taxon>Sporocadaceae</taxon>
        <taxon>Seiridium</taxon>
    </lineage>
</organism>
<protein>
    <submittedName>
        <fullName evidence="1">WIF domain-containing protein</fullName>
    </submittedName>
</protein>
<name>A0ABR2USZ4_9PEZI</name>
<sequence length="167" mass="18461">MAGCPGFGLAPTAFAYDRYHRINCLGRKLAAPPPPARPNVPHADRTLFNVLSWCADFIISARMPGMINGTGILDNGYREAAGFTGMAQLYVVLFLILQANRAAGTFFHGHLKLQTPVDIDINYGQWVARNAMFRRCVQTFCNIIPPVDWPATLPIWVDSWQDGLVGI</sequence>
<evidence type="ECO:0000313" key="2">
    <source>
        <dbReference type="Proteomes" id="UP001408356"/>
    </source>
</evidence>
<proteinExistence type="predicted"/>
<reference evidence="1 2" key="1">
    <citation type="journal article" date="2024" name="J. Plant Pathol.">
        <title>Sequence and assembly of the genome of Seiridium unicorne, isolate CBS 538.82, causal agent of cypress canker disease.</title>
        <authorList>
            <person name="Scali E."/>
            <person name="Rocca G.D."/>
            <person name="Danti R."/>
            <person name="Garbelotto M."/>
            <person name="Barberini S."/>
            <person name="Baroncelli R."/>
            <person name="Emiliani G."/>
        </authorList>
    </citation>
    <scope>NUCLEOTIDE SEQUENCE [LARGE SCALE GENOMIC DNA]</scope>
    <source>
        <strain evidence="1 2">BM-138-508</strain>
    </source>
</reference>
<gene>
    <name evidence="1" type="ORF">SUNI508_01463</name>
</gene>